<dbReference type="RefSeq" id="XP_001325998.1">
    <property type="nucleotide sequence ID" value="XM_001325963.1"/>
</dbReference>
<evidence type="ECO:0000313" key="3">
    <source>
        <dbReference type="Proteomes" id="UP000001542"/>
    </source>
</evidence>
<gene>
    <name evidence="2" type="ORF">TVAG_467900</name>
</gene>
<organism evidence="2 3">
    <name type="scientific">Trichomonas vaginalis (strain ATCC PRA-98 / G3)</name>
    <dbReference type="NCBI Taxonomy" id="412133"/>
    <lineage>
        <taxon>Eukaryota</taxon>
        <taxon>Metamonada</taxon>
        <taxon>Parabasalia</taxon>
        <taxon>Trichomonadida</taxon>
        <taxon>Trichomonadidae</taxon>
        <taxon>Trichomonas</taxon>
    </lineage>
</organism>
<dbReference type="VEuPathDB" id="TrichDB:TVAG_467900"/>
<dbReference type="EMBL" id="DS113280">
    <property type="protein sequence ID" value="EAY13775.1"/>
    <property type="molecule type" value="Genomic_DNA"/>
</dbReference>
<keyword evidence="1" id="KW-0812">Transmembrane</keyword>
<keyword evidence="1" id="KW-1133">Transmembrane helix</keyword>
<dbReference type="InParanoid" id="A2E0N0"/>
<reference evidence="2" key="1">
    <citation type="submission" date="2006-10" db="EMBL/GenBank/DDBJ databases">
        <authorList>
            <person name="Amadeo P."/>
            <person name="Zhao Q."/>
            <person name="Wortman J."/>
            <person name="Fraser-Liggett C."/>
            <person name="Carlton J."/>
        </authorList>
    </citation>
    <scope>NUCLEOTIDE SEQUENCE</scope>
    <source>
        <strain evidence="2">G3</strain>
    </source>
</reference>
<name>A2E0N0_TRIV3</name>
<dbReference type="KEGG" id="tva:4771759"/>
<sequence>MDYTLYSSSDMNRKNVVYIKDINLNSQEHNLQEERLYNISKTKFSLVVLNNIDNTGRFGIYSCKFSSSLVTTEGLTTGLFFGSIEHSISPNIQVKNLHIVNFNKHSLNISNTEDTIIDFPTKEGFKSTIIIFNKQYFINQNEVYDIQRPLLVRSLSGYHTLYFKLILVELGCKNSYIINGNGTSYFVNLQQTEGLICMHFVSYSDSRITVFNPKDVEFIKYGNNYMIENSNSIERGVTLRINNTQRINSLAGVASIEAKEINPEEFSKGIFNKQYDILIFPKTTIYESKEGLNQIDIQKDELVILSSDCEYNQNMIINFKSTNSLKEININLEQKIRNKKFVYIQTTAEKCIISYYYSKFNNDCYAFNMVIDKINQQYFIIAEPYKRYCITMISTNETDMIFYSEDQFTKINSIREYEKQKFKYIEFISNNETYIMIKETSIIGNEYISNSDNIYSEGKQLHEISDKYYIAQPGFNIISLNKAKIIYPKVNGFRDFVAFDNPSNIYFSKSQERGIISELDETLDVETQESSIKFYLLILPEGDYSYDFCFKPIYNQVYWNTSNIESNKKHILVLFGDLDYNNKKVIRTPEFPNDETFNVYESYVFGFNKAVITDTLKTFRTNRLIVEYISSSTKREGIVGIYDIGFISSNYRSYDTILSLEKTHQFDGFIDPVKVSTLSEFIYGPNLYRESKFKTLVITYEHDDNFNHLLYFNDEKSLMKCDHSPISKLIYFHKTFVIKSSFDYYNDVIYHLKVDKDCDTVDFLFNQYGNHFTVDPLHFNPNKKHCIATLTKEKTTITLMKHDYSDSSYSMFFSESFNMDESFEISETNHKNKFYSMIKIIIKGDCNFPYCGVIFDEKSSSLEPKIYHVDGFNHLFEEKSLVRQLLVSQLGYNSFNLQNYEATTIRVAKSDKFNTFVIFHSIQYINESSRKIISTSVMNPDIISVFTNNYNIEFTVYHLAKDCIIKYNVNYFNDLYITNTDTKENSKYCIIHLGTSEMTTVFFKDTKTSNSNSFSYYDSFSMDSTPIIIEDGFTSLKARKSLIIEYRTGEGNPYGHVGILHTTPRYIFDKFEYPGKVIETGTNQNTNSDNSNDRLLFISAKFGRNTVKVSKHDVTTVITPISFGKNVLVAFLNINEFVFPGMSDIKEIIISPGSFKIRSKQESGILEFVVFALENEESTLDFIINQDTKQYLIDVGYKYFISSHLIVFIGSENYSITSFISSPIANNENFQIEIYMSYTMNDEPEVIRESKSLHNIQFAVFRIISNDVYKNSLIGISSISTQRQISQSHISGNFYISTYPHIFKNATSLSLNVSLRPEILNPRVSIVSEMSTVKIGPNTLITFDSAISKDYFITAASNGIKINLTEKKAQAIITKKETEISVEIIKNDSISRIPMNIFKLDYLQDKCNGMVISGGSEDITFCSKSTSQSMKCTDVISKENKTCIFKSFSSKYSKSDIKSNKINFVEIFTPDGTPIKRSMEDSNLSINSYFVSVINPPEDIDQQDFFFSANMKNQNNEIESPYRIENDEIYEFDGKSNSGAIAGGTLFSIFIIFVIVTIVVIYIQKKRDQVESDDYSNDISDASVL</sequence>
<proteinExistence type="predicted"/>
<keyword evidence="1" id="KW-0472">Membrane</keyword>
<evidence type="ECO:0000313" key="2">
    <source>
        <dbReference type="EMBL" id="EAY13775.1"/>
    </source>
</evidence>
<feature type="transmembrane region" description="Helical" evidence="1">
    <location>
        <begin position="1540"/>
        <end position="1563"/>
    </location>
</feature>
<reference evidence="2" key="2">
    <citation type="journal article" date="2007" name="Science">
        <title>Draft genome sequence of the sexually transmitted pathogen Trichomonas vaginalis.</title>
        <authorList>
            <person name="Carlton J.M."/>
            <person name="Hirt R.P."/>
            <person name="Silva J.C."/>
            <person name="Delcher A.L."/>
            <person name="Schatz M."/>
            <person name="Zhao Q."/>
            <person name="Wortman J.R."/>
            <person name="Bidwell S.L."/>
            <person name="Alsmark U.C.M."/>
            <person name="Besteiro S."/>
            <person name="Sicheritz-Ponten T."/>
            <person name="Noel C.J."/>
            <person name="Dacks J.B."/>
            <person name="Foster P.G."/>
            <person name="Simillion C."/>
            <person name="Van de Peer Y."/>
            <person name="Miranda-Saavedra D."/>
            <person name="Barton G.J."/>
            <person name="Westrop G.D."/>
            <person name="Mueller S."/>
            <person name="Dessi D."/>
            <person name="Fiori P.L."/>
            <person name="Ren Q."/>
            <person name="Paulsen I."/>
            <person name="Zhang H."/>
            <person name="Bastida-Corcuera F.D."/>
            <person name="Simoes-Barbosa A."/>
            <person name="Brown M.T."/>
            <person name="Hayes R.D."/>
            <person name="Mukherjee M."/>
            <person name="Okumura C.Y."/>
            <person name="Schneider R."/>
            <person name="Smith A.J."/>
            <person name="Vanacova S."/>
            <person name="Villalvazo M."/>
            <person name="Haas B.J."/>
            <person name="Pertea M."/>
            <person name="Feldblyum T.V."/>
            <person name="Utterback T.R."/>
            <person name="Shu C.L."/>
            <person name="Osoegawa K."/>
            <person name="de Jong P.J."/>
            <person name="Hrdy I."/>
            <person name="Horvathova L."/>
            <person name="Zubacova Z."/>
            <person name="Dolezal P."/>
            <person name="Malik S.B."/>
            <person name="Logsdon J.M. Jr."/>
            <person name="Henze K."/>
            <person name="Gupta A."/>
            <person name="Wang C.C."/>
            <person name="Dunne R.L."/>
            <person name="Upcroft J.A."/>
            <person name="Upcroft P."/>
            <person name="White O."/>
            <person name="Salzberg S.L."/>
            <person name="Tang P."/>
            <person name="Chiu C.-H."/>
            <person name="Lee Y.-S."/>
            <person name="Embley T.M."/>
            <person name="Coombs G.H."/>
            <person name="Mottram J.C."/>
            <person name="Tachezy J."/>
            <person name="Fraser-Liggett C.M."/>
            <person name="Johnson P.J."/>
        </authorList>
    </citation>
    <scope>NUCLEOTIDE SEQUENCE [LARGE SCALE GENOMIC DNA]</scope>
    <source>
        <strain evidence="2">G3</strain>
    </source>
</reference>
<evidence type="ECO:0000256" key="1">
    <source>
        <dbReference type="SAM" id="Phobius"/>
    </source>
</evidence>
<dbReference type="Proteomes" id="UP000001542">
    <property type="component" value="Unassembled WGS sequence"/>
</dbReference>
<accession>A2E0N0</accession>
<protein>
    <submittedName>
        <fullName evidence="2">Uncharacterized protein</fullName>
    </submittedName>
</protein>
<dbReference type="VEuPathDB" id="TrichDB:TVAGG3_0073930"/>
<keyword evidence="3" id="KW-1185">Reference proteome</keyword>